<evidence type="ECO:0000313" key="1">
    <source>
        <dbReference type="EMBL" id="RAV17535.1"/>
    </source>
</evidence>
<accession>A0A329MBT1</accession>
<protein>
    <submittedName>
        <fullName evidence="1">Uncharacterized protein</fullName>
    </submittedName>
</protein>
<evidence type="ECO:0000313" key="2">
    <source>
        <dbReference type="Proteomes" id="UP000250915"/>
    </source>
</evidence>
<dbReference type="AlphaFoldDB" id="A0A329MBT1"/>
<comment type="caution">
    <text evidence="1">The sequence shown here is derived from an EMBL/GenBank/DDBJ whole genome shotgun (WGS) entry which is preliminary data.</text>
</comment>
<dbReference type="Proteomes" id="UP000250915">
    <property type="component" value="Unassembled WGS sequence"/>
</dbReference>
<gene>
    <name evidence="1" type="ORF">DQP57_00480</name>
</gene>
<proteinExistence type="predicted"/>
<organism evidence="1 2">
    <name type="scientific">Mycobacterium colombiense</name>
    <dbReference type="NCBI Taxonomy" id="339268"/>
    <lineage>
        <taxon>Bacteria</taxon>
        <taxon>Bacillati</taxon>
        <taxon>Actinomycetota</taxon>
        <taxon>Actinomycetes</taxon>
        <taxon>Mycobacteriales</taxon>
        <taxon>Mycobacteriaceae</taxon>
        <taxon>Mycobacterium</taxon>
        <taxon>Mycobacterium avium complex (MAC)</taxon>
    </lineage>
</organism>
<dbReference type="RefSeq" id="WP_112630687.1">
    <property type="nucleotide sequence ID" value="NZ_QMEV01000001.1"/>
</dbReference>
<reference evidence="1 2" key="1">
    <citation type="submission" date="2018-06" db="EMBL/GenBank/DDBJ databases">
        <title>NTM in soil in Japan.</title>
        <authorList>
            <person name="Ohya K."/>
        </authorList>
    </citation>
    <scope>NUCLEOTIDE SEQUENCE [LARGE SCALE GENOMIC DNA]</scope>
    <source>
        <strain evidence="1 2">GF28</strain>
    </source>
</reference>
<name>A0A329MBT1_9MYCO</name>
<dbReference type="OrthoDB" id="4274942at2"/>
<sequence length="125" mass="13632">MRNIALLEATLAKIQDHPELHDQSLVFQRNECGTAACFMGWACMLAGYTPVLTGSFFGPHTTGSVVADARGRRHIALLTAYDLLGLTTDEGAKLAAPYNTVRQLELMVKALVNGEELGHPDEYKD</sequence>
<dbReference type="EMBL" id="QMEV01000001">
    <property type="protein sequence ID" value="RAV17535.1"/>
    <property type="molecule type" value="Genomic_DNA"/>
</dbReference>